<accession>A0AAD7S7J5</accession>
<dbReference type="EMBL" id="JAINUG010000098">
    <property type="protein sequence ID" value="KAJ8397414.1"/>
    <property type="molecule type" value="Genomic_DNA"/>
</dbReference>
<dbReference type="AlphaFoldDB" id="A0AAD7S7J5"/>
<gene>
    <name evidence="1" type="ORF">AAFF_G00439630</name>
</gene>
<proteinExistence type="predicted"/>
<protein>
    <submittedName>
        <fullName evidence="1">Uncharacterized protein</fullName>
    </submittedName>
</protein>
<organism evidence="1 2">
    <name type="scientific">Aldrovandia affinis</name>
    <dbReference type="NCBI Taxonomy" id="143900"/>
    <lineage>
        <taxon>Eukaryota</taxon>
        <taxon>Metazoa</taxon>
        <taxon>Chordata</taxon>
        <taxon>Craniata</taxon>
        <taxon>Vertebrata</taxon>
        <taxon>Euteleostomi</taxon>
        <taxon>Actinopterygii</taxon>
        <taxon>Neopterygii</taxon>
        <taxon>Teleostei</taxon>
        <taxon>Notacanthiformes</taxon>
        <taxon>Halosauridae</taxon>
        <taxon>Aldrovandia</taxon>
    </lineage>
</organism>
<evidence type="ECO:0000313" key="2">
    <source>
        <dbReference type="Proteomes" id="UP001221898"/>
    </source>
</evidence>
<evidence type="ECO:0000313" key="1">
    <source>
        <dbReference type="EMBL" id="KAJ8397414.1"/>
    </source>
</evidence>
<sequence length="101" mass="11408">MGLIRTLEQCLNRMQTVRLIHTLEQCLNRMQTVGLIHALEQCLNRMLTMGLIPKLEHPVINAMSPRFPVSAVSSCDPPAVDRVFSTAYPLRHWAALVDGDR</sequence>
<dbReference type="Proteomes" id="UP001221898">
    <property type="component" value="Unassembled WGS sequence"/>
</dbReference>
<name>A0AAD7S7J5_9TELE</name>
<keyword evidence="2" id="KW-1185">Reference proteome</keyword>
<reference evidence="1" key="1">
    <citation type="journal article" date="2023" name="Science">
        <title>Genome structures resolve the early diversification of teleost fishes.</title>
        <authorList>
            <person name="Parey E."/>
            <person name="Louis A."/>
            <person name="Montfort J."/>
            <person name="Bouchez O."/>
            <person name="Roques C."/>
            <person name="Iampietro C."/>
            <person name="Lluch J."/>
            <person name="Castinel A."/>
            <person name="Donnadieu C."/>
            <person name="Desvignes T."/>
            <person name="Floi Bucao C."/>
            <person name="Jouanno E."/>
            <person name="Wen M."/>
            <person name="Mejri S."/>
            <person name="Dirks R."/>
            <person name="Jansen H."/>
            <person name="Henkel C."/>
            <person name="Chen W.J."/>
            <person name="Zahm M."/>
            <person name="Cabau C."/>
            <person name="Klopp C."/>
            <person name="Thompson A.W."/>
            <person name="Robinson-Rechavi M."/>
            <person name="Braasch I."/>
            <person name="Lecointre G."/>
            <person name="Bobe J."/>
            <person name="Postlethwait J.H."/>
            <person name="Berthelot C."/>
            <person name="Roest Crollius H."/>
            <person name="Guiguen Y."/>
        </authorList>
    </citation>
    <scope>NUCLEOTIDE SEQUENCE</scope>
    <source>
        <strain evidence="1">NC1722</strain>
    </source>
</reference>
<comment type="caution">
    <text evidence="1">The sequence shown here is derived from an EMBL/GenBank/DDBJ whole genome shotgun (WGS) entry which is preliminary data.</text>
</comment>